<reference evidence="2 3" key="1">
    <citation type="submission" date="2017-03" db="EMBL/GenBank/DDBJ databases">
        <title>Genomes of endolithic fungi from Antarctica.</title>
        <authorList>
            <person name="Coleine C."/>
            <person name="Masonjones S."/>
            <person name="Stajich J.E."/>
        </authorList>
    </citation>
    <scope>NUCLEOTIDE SEQUENCE [LARGE SCALE GENOMIC DNA]</scope>
    <source>
        <strain evidence="2 3">CCFEE 5184</strain>
    </source>
</reference>
<dbReference type="Proteomes" id="UP000309340">
    <property type="component" value="Unassembled WGS sequence"/>
</dbReference>
<accession>A0A4U0XL35</accession>
<dbReference type="AlphaFoldDB" id="A0A4U0XL35"/>
<keyword evidence="3" id="KW-1185">Reference proteome</keyword>
<gene>
    <name evidence="2" type="ORF">B0A55_05804</name>
</gene>
<feature type="compositionally biased region" description="Polar residues" evidence="1">
    <location>
        <begin position="90"/>
        <end position="102"/>
    </location>
</feature>
<evidence type="ECO:0000313" key="3">
    <source>
        <dbReference type="Proteomes" id="UP000309340"/>
    </source>
</evidence>
<organism evidence="2 3">
    <name type="scientific">Friedmanniomyces simplex</name>
    <dbReference type="NCBI Taxonomy" id="329884"/>
    <lineage>
        <taxon>Eukaryota</taxon>
        <taxon>Fungi</taxon>
        <taxon>Dikarya</taxon>
        <taxon>Ascomycota</taxon>
        <taxon>Pezizomycotina</taxon>
        <taxon>Dothideomycetes</taxon>
        <taxon>Dothideomycetidae</taxon>
        <taxon>Mycosphaerellales</taxon>
        <taxon>Teratosphaeriaceae</taxon>
        <taxon>Friedmanniomyces</taxon>
    </lineage>
</organism>
<name>A0A4U0XL35_9PEZI</name>
<sequence length="102" mass="10698">MAVKHMPPKKAGPPIGRRTTGCLHLKSSRKQSLKRSGAALAGHVAKKPRSEKSSSTNVEPGAQELRRSMRLKQAGDLGSAVAEPSGQGAEPTTSTSAVEPMR</sequence>
<comment type="caution">
    <text evidence="2">The sequence shown here is derived from an EMBL/GenBank/DDBJ whole genome shotgun (WGS) entry which is preliminary data.</text>
</comment>
<evidence type="ECO:0000313" key="2">
    <source>
        <dbReference type="EMBL" id="TKA77964.1"/>
    </source>
</evidence>
<proteinExistence type="predicted"/>
<dbReference type="EMBL" id="NAJQ01000124">
    <property type="protein sequence ID" value="TKA77964.1"/>
    <property type="molecule type" value="Genomic_DNA"/>
</dbReference>
<feature type="region of interest" description="Disordered" evidence="1">
    <location>
        <begin position="1"/>
        <end position="102"/>
    </location>
</feature>
<evidence type="ECO:0000256" key="1">
    <source>
        <dbReference type="SAM" id="MobiDB-lite"/>
    </source>
</evidence>
<protein>
    <submittedName>
        <fullName evidence="2">Uncharacterized protein</fullName>
    </submittedName>
</protein>